<reference evidence="1" key="2">
    <citation type="journal article" date="2021" name="Genome Biol. Evol.">
        <title>Developing a high-quality reference genome for a parasitic bivalve with doubly uniparental inheritance (Bivalvia: Unionida).</title>
        <authorList>
            <person name="Smith C.H."/>
        </authorList>
    </citation>
    <scope>NUCLEOTIDE SEQUENCE</scope>
    <source>
        <strain evidence="1">CHS0354</strain>
        <tissue evidence="1">Mantle</tissue>
    </source>
</reference>
<name>A0AAE0TKW4_9BIVA</name>
<reference evidence="1" key="3">
    <citation type="submission" date="2023-05" db="EMBL/GenBank/DDBJ databases">
        <authorList>
            <person name="Smith C.H."/>
        </authorList>
    </citation>
    <scope>NUCLEOTIDE SEQUENCE</scope>
    <source>
        <strain evidence="1">CHS0354</strain>
        <tissue evidence="1">Mantle</tissue>
    </source>
</reference>
<reference evidence="1" key="1">
    <citation type="journal article" date="2021" name="Genome Biol. Evol.">
        <title>A High-Quality Reference Genome for a Parasitic Bivalve with Doubly Uniparental Inheritance (Bivalvia: Unionida).</title>
        <authorList>
            <person name="Smith C.H."/>
        </authorList>
    </citation>
    <scope>NUCLEOTIDE SEQUENCE</scope>
    <source>
        <strain evidence="1">CHS0354</strain>
    </source>
</reference>
<evidence type="ECO:0000313" key="2">
    <source>
        <dbReference type="Proteomes" id="UP001195483"/>
    </source>
</evidence>
<comment type="caution">
    <text evidence="1">The sequence shown here is derived from an EMBL/GenBank/DDBJ whole genome shotgun (WGS) entry which is preliminary data.</text>
</comment>
<protein>
    <submittedName>
        <fullName evidence="1">Uncharacterized protein</fullName>
    </submittedName>
</protein>
<evidence type="ECO:0000313" key="1">
    <source>
        <dbReference type="EMBL" id="KAK3612192.1"/>
    </source>
</evidence>
<proteinExistence type="predicted"/>
<keyword evidence="2" id="KW-1185">Reference proteome</keyword>
<sequence length="123" mass="13760">MSAIFFSCHNFGEVALIRCSDSGIKAGIHIRDCGVGMSCDSLLHYNASHHVGFSACLILNITVICAEKSTFIINFAGIMYQEVFPKIDTCVYITESDSRCINRGTKYLQYNEIPVHLIHCHLR</sequence>
<dbReference type="EMBL" id="JAEAOA010001023">
    <property type="protein sequence ID" value="KAK3612192.1"/>
    <property type="molecule type" value="Genomic_DNA"/>
</dbReference>
<organism evidence="1 2">
    <name type="scientific">Potamilus streckersoni</name>
    <dbReference type="NCBI Taxonomy" id="2493646"/>
    <lineage>
        <taxon>Eukaryota</taxon>
        <taxon>Metazoa</taxon>
        <taxon>Spiralia</taxon>
        <taxon>Lophotrochozoa</taxon>
        <taxon>Mollusca</taxon>
        <taxon>Bivalvia</taxon>
        <taxon>Autobranchia</taxon>
        <taxon>Heteroconchia</taxon>
        <taxon>Palaeoheterodonta</taxon>
        <taxon>Unionida</taxon>
        <taxon>Unionoidea</taxon>
        <taxon>Unionidae</taxon>
        <taxon>Ambleminae</taxon>
        <taxon>Lampsilini</taxon>
        <taxon>Potamilus</taxon>
    </lineage>
</organism>
<dbReference type="Proteomes" id="UP001195483">
    <property type="component" value="Unassembled WGS sequence"/>
</dbReference>
<accession>A0AAE0TKW4</accession>
<dbReference type="AlphaFoldDB" id="A0AAE0TKW4"/>
<gene>
    <name evidence="1" type="ORF">CHS0354_016579</name>
</gene>